<dbReference type="Proteomes" id="UP000236724">
    <property type="component" value="Unassembled WGS sequence"/>
</dbReference>
<name>A0A1H6F4F2_9GAMM</name>
<protein>
    <submittedName>
        <fullName evidence="1">Uncharacterized protein</fullName>
    </submittedName>
</protein>
<sequence length="291" mass="34745">MEYQDKILLFEDFLSTWSTNYKKVPAILKYISSYPILKSKFKAFNPPSEKVFDEFQLEWIALLAQLTNPIDTEFYKPFWVPIQSDKYDFFIDISSDKFLIFEVDYMFFEPYRWQKKYLFDDISDFLNSVDDLSINIDEIIKLKKDEYWKDVNAFFQNRLILGLECKIEFSPLDKYSIVEEDASSSYKLSGKSLMFYGVNSVIVGLLPREIEITLIQLDVDDNKYKDYISKVENIHGLTFLLQQVGVLRVDFYYFEFNQYPDCYAKYQNDTLTIEHTDVELLKELIRQYTIL</sequence>
<accession>A0A1H6F4F2</accession>
<gene>
    <name evidence="1" type="ORF">MBHS_00891</name>
</gene>
<proteinExistence type="predicted"/>
<evidence type="ECO:0000313" key="1">
    <source>
        <dbReference type="EMBL" id="SEH05038.1"/>
    </source>
</evidence>
<evidence type="ECO:0000313" key="2">
    <source>
        <dbReference type="Proteomes" id="UP000236724"/>
    </source>
</evidence>
<organism evidence="1 2">
    <name type="scientific">Candidatus Venteria ishoeyi</name>
    <dbReference type="NCBI Taxonomy" id="1899563"/>
    <lineage>
        <taxon>Bacteria</taxon>
        <taxon>Pseudomonadati</taxon>
        <taxon>Pseudomonadota</taxon>
        <taxon>Gammaproteobacteria</taxon>
        <taxon>Thiotrichales</taxon>
        <taxon>Thiotrichaceae</taxon>
        <taxon>Venteria</taxon>
    </lineage>
</organism>
<keyword evidence="2" id="KW-1185">Reference proteome</keyword>
<dbReference type="EMBL" id="FMSV02000148">
    <property type="protein sequence ID" value="SEH05038.1"/>
    <property type="molecule type" value="Genomic_DNA"/>
</dbReference>
<dbReference type="AlphaFoldDB" id="A0A1H6F4F2"/>
<reference evidence="1 2" key="1">
    <citation type="submission" date="2016-10" db="EMBL/GenBank/DDBJ databases">
        <authorList>
            <person name="de Groot N.N."/>
        </authorList>
    </citation>
    <scope>NUCLEOTIDE SEQUENCE [LARGE SCALE GENOMIC DNA]</scope>
    <source>
        <strain evidence="1">MBHS1</strain>
    </source>
</reference>